<dbReference type="AlphaFoldDB" id="A0AAW2AW48"/>
<dbReference type="Gene3D" id="3.10.320.10">
    <property type="entry name" value="Class II Histocompatibility Antigen, M Beta Chain, Chain B, domain 1"/>
    <property type="match status" value="1"/>
</dbReference>
<dbReference type="SUPFAM" id="SSF48726">
    <property type="entry name" value="Immunoglobulin"/>
    <property type="match status" value="1"/>
</dbReference>
<keyword evidence="7" id="KW-0732">Signal</keyword>
<evidence type="ECO:0000256" key="1">
    <source>
        <dbReference type="ARBA" id="ARBA00004479"/>
    </source>
</evidence>
<reference evidence="9 10" key="1">
    <citation type="submission" date="2024-05" db="EMBL/GenBank/DDBJ databases">
        <title>A high-quality chromosomal-level genome assembly of Topmouth culter (Culter alburnus).</title>
        <authorList>
            <person name="Zhao H."/>
        </authorList>
    </citation>
    <scope>NUCLEOTIDE SEQUENCE [LARGE SCALE GENOMIC DNA]</scope>
    <source>
        <strain evidence="9">CATC2023</strain>
        <tissue evidence="9">Muscle</tissue>
    </source>
</reference>
<dbReference type="PANTHER" id="PTHR19944:SF99">
    <property type="entry name" value="HLA CLASS II HISTOCOMPATIBILITY ANTIGEN, DRB1 BETA CHAIN"/>
    <property type="match status" value="1"/>
</dbReference>
<evidence type="ECO:0000256" key="7">
    <source>
        <dbReference type="SAM" id="SignalP"/>
    </source>
</evidence>
<evidence type="ECO:0000256" key="5">
    <source>
        <dbReference type="ARBA" id="ARBA00023180"/>
    </source>
</evidence>
<evidence type="ECO:0000256" key="3">
    <source>
        <dbReference type="ARBA" id="ARBA00022989"/>
    </source>
</evidence>
<keyword evidence="3 6" id="KW-1133">Transmembrane helix</keyword>
<evidence type="ECO:0000313" key="10">
    <source>
        <dbReference type="Proteomes" id="UP001479290"/>
    </source>
</evidence>
<evidence type="ECO:0000256" key="6">
    <source>
        <dbReference type="SAM" id="Phobius"/>
    </source>
</evidence>
<feature type="signal peptide" evidence="7">
    <location>
        <begin position="1"/>
        <end position="22"/>
    </location>
</feature>
<dbReference type="GO" id="GO:0019882">
    <property type="term" value="P:antigen processing and presentation"/>
    <property type="evidence" value="ECO:0007669"/>
    <property type="project" value="InterPro"/>
</dbReference>
<dbReference type="SUPFAM" id="SSF54452">
    <property type="entry name" value="MHC antigen-recognition domain"/>
    <property type="match status" value="1"/>
</dbReference>
<evidence type="ECO:0000313" key="9">
    <source>
        <dbReference type="EMBL" id="KAK9977111.1"/>
    </source>
</evidence>
<comment type="subcellular location">
    <subcellularLocation>
        <location evidence="1">Membrane</location>
        <topology evidence="1">Single-pass type I membrane protein</topology>
    </subcellularLocation>
</comment>
<name>A0AAW2AW48_CULAL</name>
<dbReference type="Gene3D" id="2.60.40.10">
    <property type="entry name" value="Immunoglobulins"/>
    <property type="match status" value="1"/>
</dbReference>
<evidence type="ECO:0000259" key="8">
    <source>
        <dbReference type="PROSITE" id="PS50835"/>
    </source>
</evidence>
<dbReference type="GO" id="GO:0042613">
    <property type="term" value="C:MHC class II protein complex"/>
    <property type="evidence" value="ECO:0007669"/>
    <property type="project" value="InterPro"/>
</dbReference>
<sequence length="258" mass="29537">MSVLKLFHHILMLSVFTGAADGYYYYRWTQCIYSSPDLSDMVFIDGFYFNKYPDVKYNSTVGQFVGFTELGVKTAEIWNKNPEILQQYKAQVEVFCKPNAQLYEAAIYNKTVQPKVKLSLVMPGDSKHPALLMCSAYDFYPQPIKVSWLKDGAVVTSEVTSTEELPDGDWYYQIHSELEYTPTSGEKISCMLEHASFTKPMIYDWNPPAPEFEWDIQLIFTIESAALLLGIIIAAAGFIYYKIRSTDKILVPHLFTQV</sequence>
<organism evidence="9 10">
    <name type="scientific">Culter alburnus</name>
    <name type="common">Topmouth culter</name>
    <dbReference type="NCBI Taxonomy" id="194366"/>
    <lineage>
        <taxon>Eukaryota</taxon>
        <taxon>Metazoa</taxon>
        <taxon>Chordata</taxon>
        <taxon>Craniata</taxon>
        <taxon>Vertebrata</taxon>
        <taxon>Euteleostomi</taxon>
        <taxon>Actinopterygii</taxon>
        <taxon>Neopterygii</taxon>
        <taxon>Teleostei</taxon>
        <taxon>Ostariophysi</taxon>
        <taxon>Cypriniformes</taxon>
        <taxon>Xenocyprididae</taxon>
        <taxon>Xenocypridinae</taxon>
        <taxon>Culter</taxon>
    </lineage>
</organism>
<feature type="domain" description="Ig-like" evidence="8">
    <location>
        <begin position="114"/>
        <end position="196"/>
    </location>
</feature>
<dbReference type="InterPro" id="IPR013783">
    <property type="entry name" value="Ig-like_fold"/>
</dbReference>
<proteinExistence type="predicted"/>
<dbReference type="GO" id="GO:0006955">
    <property type="term" value="P:immune response"/>
    <property type="evidence" value="ECO:0007669"/>
    <property type="project" value="InterPro"/>
</dbReference>
<keyword evidence="2 6" id="KW-0812">Transmembrane</keyword>
<dbReference type="Pfam" id="PF07654">
    <property type="entry name" value="C1-set"/>
    <property type="match status" value="1"/>
</dbReference>
<feature type="chain" id="PRO_5043576209" description="Ig-like domain-containing protein" evidence="7">
    <location>
        <begin position="23"/>
        <end position="258"/>
    </location>
</feature>
<dbReference type="InterPro" id="IPR014745">
    <property type="entry name" value="MHC_II_a/b_N"/>
</dbReference>
<keyword evidence="6" id="KW-0472">Membrane</keyword>
<dbReference type="InterPro" id="IPR000353">
    <property type="entry name" value="MHC_II_b_N"/>
</dbReference>
<dbReference type="InterPro" id="IPR036179">
    <property type="entry name" value="Ig-like_dom_sf"/>
</dbReference>
<dbReference type="InterPro" id="IPR003597">
    <property type="entry name" value="Ig_C1-set"/>
</dbReference>
<evidence type="ECO:0000256" key="4">
    <source>
        <dbReference type="ARBA" id="ARBA00023157"/>
    </source>
</evidence>
<dbReference type="PANTHER" id="PTHR19944">
    <property type="entry name" value="MHC CLASS II-RELATED"/>
    <property type="match status" value="1"/>
</dbReference>
<dbReference type="PROSITE" id="PS50835">
    <property type="entry name" value="IG_LIKE"/>
    <property type="match status" value="1"/>
</dbReference>
<dbReference type="SMART" id="SM00921">
    <property type="entry name" value="MHC_II_beta"/>
    <property type="match status" value="1"/>
</dbReference>
<evidence type="ECO:0000256" key="2">
    <source>
        <dbReference type="ARBA" id="ARBA00022692"/>
    </source>
</evidence>
<dbReference type="InterPro" id="IPR011162">
    <property type="entry name" value="MHC_I/II-like_Ag-recog"/>
</dbReference>
<keyword evidence="10" id="KW-1185">Reference proteome</keyword>
<comment type="caution">
    <text evidence="9">The sequence shown here is derived from an EMBL/GenBank/DDBJ whole genome shotgun (WGS) entry which is preliminary data.</text>
</comment>
<dbReference type="InterPro" id="IPR007110">
    <property type="entry name" value="Ig-like_dom"/>
</dbReference>
<dbReference type="Proteomes" id="UP001479290">
    <property type="component" value="Unassembled WGS sequence"/>
</dbReference>
<dbReference type="InterPro" id="IPR050160">
    <property type="entry name" value="MHC/Immunoglobulin"/>
</dbReference>
<keyword evidence="5" id="KW-0325">Glycoprotein</keyword>
<dbReference type="SMART" id="SM00407">
    <property type="entry name" value="IGc1"/>
    <property type="match status" value="1"/>
</dbReference>
<dbReference type="Pfam" id="PF00969">
    <property type="entry name" value="MHC_II_beta"/>
    <property type="match status" value="1"/>
</dbReference>
<dbReference type="EMBL" id="JAWDJR010000003">
    <property type="protein sequence ID" value="KAK9977111.1"/>
    <property type="molecule type" value="Genomic_DNA"/>
</dbReference>
<keyword evidence="4" id="KW-1015">Disulfide bond</keyword>
<feature type="transmembrane region" description="Helical" evidence="6">
    <location>
        <begin position="218"/>
        <end position="241"/>
    </location>
</feature>
<gene>
    <name evidence="9" type="ORF">ABG768_018932</name>
</gene>
<accession>A0AAW2AW48</accession>
<protein>
    <recommendedName>
        <fullName evidence="8">Ig-like domain-containing protein</fullName>
    </recommendedName>
</protein>